<keyword evidence="2" id="KW-1185">Reference proteome</keyword>
<name>A0ABR7M146_9ACTN</name>
<organism evidence="1 2">
    <name type="scientific">Actinomadura alba</name>
    <dbReference type="NCBI Taxonomy" id="406431"/>
    <lineage>
        <taxon>Bacteria</taxon>
        <taxon>Bacillati</taxon>
        <taxon>Actinomycetota</taxon>
        <taxon>Actinomycetes</taxon>
        <taxon>Streptosporangiales</taxon>
        <taxon>Thermomonosporaceae</taxon>
        <taxon>Actinomadura</taxon>
    </lineage>
</organism>
<evidence type="ECO:0008006" key="3">
    <source>
        <dbReference type="Google" id="ProtNLM"/>
    </source>
</evidence>
<evidence type="ECO:0000313" key="1">
    <source>
        <dbReference type="EMBL" id="MBC6470769.1"/>
    </source>
</evidence>
<dbReference type="Proteomes" id="UP000805614">
    <property type="component" value="Unassembled WGS sequence"/>
</dbReference>
<proteinExistence type="predicted"/>
<sequence length="71" mass="7686">MTSQIAAYRPVLVTRTPPADVIHGYAPPARPVGTVVIAYCGALMIVRGEYASIPPLDTCAECIAVWKRQRC</sequence>
<dbReference type="RefSeq" id="WP_187247809.1">
    <property type="nucleotide sequence ID" value="NZ_BAAAOK010000011.1"/>
</dbReference>
<comment type="caution">
    <text evidence="1">The sequence shown here is derived from an EMBL/GenBank/DDBJ whole genome shotgun (WGS) entry which is preliminary data.</text>
</comment>
<reference evidence="1 2" key="1">
    <citation type="submission" date="2020-06" db="EMBL/GenBank/DDBJ databases">
        <title>Actinomadura xiongansis sp. nov., isolated from soil of Baiyangdian.</title>
        <authorList>
            <person name="Zhang X."/>
        </authorList>
    </citation>
    <scope>NUCLEOTIDE SEQUENCE [LARGE SCALE GENOMIC DNA]</scope>
    <source>
        <strain evidence="1 2">HBUM206468</strain>
    </source>
</reference>
<dbReference type="EMBL" id="JABVEC010000048">
    <property type="protein sequence ID" value="MBC6470769.1"/>
    <property type="molecule type" value="Genomic_DNA"/>
</dbReference>
<evidence type="ECO:0000313" key="2">
    <source>
        <dbReference type="Proteomes" id="UP000805614"/>
    </source>
</evidence>
<gene>
    <name evidence="1" type="ORF">HKK74_35550</name>
</gene>
<protein>
    <recommendedName>
        <fullName evidence="3">DUF3039 domain-containing protein</fullName>
    </recommendedName>
</protein>
<accession>A0ABR7M146</accession>